<reference evidence="2" key="1">
    <citation type="journal article" date="2024" name="Front. Bioeng. Biotechnol.">
        <title>Genome-scale model development and genomic sequencing of the oleaginous clade Lipomyces.</title>
        <authorList>
            <person name="Czajka J.J."/>
            <person name="Han Y."/>
            <person name="Kim J."/>
            <person name="Mondo S.J."/>
            <person name="Hofstad B.A."/>
            <person name="Robles A."/>
            <person name="Haridas S."/>
            <person name="Riley R."/>
            <person name="LaButti K."/>
            <person name="Pangilinan J."/>
            <person name="Andreopoulos W."/>
            <person name="Lipzen A."/>
            <person name="Yan J."/>
            <person name="Wang M."/>
            <person name="Ng V."/>
            <person name="Grigoriev I.V."/>
            <person name="Spatafora J.W."/>
            <person name="Magnuson J.K."/>
            <person name="Baker S.E."/>
            <person name="Pomraning K.R."/>
        </authorList>
    </citation>
    <scope>NUCLEOTIDE SEQUENCE [LARGE SCALE GENOMIC DNA]</scope>
    <source>
        <strain evidence="2">CBS 7786</strain>
    </source>
</reference>
<evidence type="ECO:0000313" key="2">
    <source>
        <dbReference type="Proteomes" id="UP001433508"/>
    </source>
</evidence>
<comment type="caution">
    <text evidence="1">The sequence shown here is derived from an EMBL/GenBank/DDBJ whole genome shotgun (WGS) entry which is preliminary data.</text>
</comment>
<sequence>MHISSDSVKLLATGVLGFALGAAVFGVVGPIFAWGSEQKLIIADDDDSDYETDSENESGSAGNSSLADVFTEHKMILVVRTDLQMTKGKAAAQCCHATLGCYKKAIKHFPTVVKIWERSGQPKITVQAKGEDSLLIMQAQAQSLGITHCLVRDAGRTQIAAGSATVLGLGPAPKHKLDQITGDLKLY</sequence>
<keyword evidence="1" id="KW-0378">Hydrolase</keyword>
<keyword evidence="2" id="KW-1185">Reference proteome</keyword>
<protein>
    <submittedName>
        <fullName evidence="1">Peptidyl-tRNA hydrolase PTH2-domain-containing protein</fullName>
    </submittedName>
</protein>
<accession>A0ACC3SRE2</accession>
<name>A0ACC3SRE2_LIPKO</name>
<proteinExistence type="predicted"/>
<gene>
    <name evidence="1" type="ORF">V1525DRAFT_413856</name>
</gene>
<dbReference type="EMBL" id="MU971504">
    <property type="protein sequence ID" value="KAK9234181.1"/>
    <property type="molecule type" value="Genomic_DNA"/>
</dbReference>
<organism evidence="1 2">
    <name type="scientific">Lipomyces kononenkoae</name>
    <name type="common">Yeast</name>
    <dbReference type="NCBI Taxonomy" id="34357"/>
    <lineage>
        <taxon>Eukaryota</taxon>
        <taxon>Fungi</taxon>
        <taxon>Dikarya</taxon>
        <taxon>Ascomycota</taxon>
        <taxon>Saccharomycotina</taxon>
        <taxon>Lipomycetes</taxon>
        <taxon>Lipomycetales</taxon>
        <taxon>Lipomycetaceae</taxon>
        <taxon>Lipomyces</taxon>
    </lineage>
</organism>
<evidence type="ECO:0000313" key="1">
    <source>
        <dbReference type="EMBL" id="KAK9234181.1"/>
    </source>
</evidence>
<dbReference type="Proteomes" id="UP001433508">
    <property type="component" value="Unassembled WGS sequence"/>
</dbReference>